<dbReference type="AlphaFoldDB" id="A0AAF3FVD2"/>
<evidence type="ECO:0000256" key="8">
    <source>
        <dbReference type="ARBA" id="ARBA00031323"/>
    </source>
</evidence>
<evidence type="ECO:0000256" key="7">
    <source>
        <dbReference type="ARBA" id="ARBA00022691"/>
    </source>
</evidence>
<dbReference type="Proteomes" id="UP000887575">
    <property type="component" value="Unassembled WGS sequence"/>
</dbReference>
<accession>A0AAF3FVD2</accession>
<dbReference type="PANTHER" id="PTHR11579:SF0">
    <property type="entry name" value="PROTEIN-L-ISOASPARTATE(D-ASPARTATE) O-METHYLTRANSFERASE"/>
    <property type="match status" value="1"/>
</dbReference>
<evidence type="ECO:0000256" key="11">
    <source>
        <dbReference type="ARBA" id="ARBA00040923"/>
    </source>
</evidence>
<dbReference type="InterPro" id="IPR000682">
    <property type="entry name" value="PCMT"/>
</dbReference>
<dbReference type="GO" id="GO:0005737">
    <property type="term" value="C:cytoplasm"/>
    <property type="evidence" value="ECO:0007669"/>
    <property type="project" value="UniProtKB-SubCell"/>
</dbReference>
<dbReference type="GO" id="GO:0032259">
    <property type="term" value="P:methylation"/>
    <property type="evidence" value="ECO:0007669"/>
    <property type="project" value="UniProtKB-KW"/>
</dbReference>
<name>A0AAF3FVD2_9BILA</name>
<dbReference type="InterPro" id="IPR029063">
    <property type="entry name" value="SAM-dependent_MTases_sf"/>
</dbReference>
<protein>
    <recommendedName>
        <fullName evidence="11">Protein-L-isoaspartate(D-aspartate) O-methyltransferase</fullName>
        <ecNumber evidence="3">2.1.1.77</ecNumber>
    </recommendedName>
    <alternativeName>
        <fullName evidence="9">L-isoaspartyl protein carboxyl methyltransferase</fullName>
    </alternativeName>
    <alternativeName>
        <fullName evidence="12">Protein L-isoaspartyl/D-aspartyl methyltransferase</fullName>
    </alternativeName>
    <alternativeName>
        <fullName evidence="8">Protein-beta-aspartate methyltransferase</fullName>
    </alternativeName>
</protein>
<evidence type="ECO:0000313" key="13">
    <source>
        <dbReference type="Proteomes" id="UP000887575"/>
    </source>
</evidence>
<dbReference type="FunFam" id="3.40.50.150:FF:000027">
    <property type="entry name" value="Protein-L-isoaspartate O-methyltransferase"/>
    <property type="match status" value="1"/>
</dbReference>
<evidence type="ECO:0000256" key="6">
    <source>
        <dbReference type="ARBA" id="ARBA00022679"/>
    </source>
</evidence>
<keyword evidence="4" id="KW-0963">Cytoplasm</keyword>
<keyword evidence="6" id="KW-0808">Transferase</keyword>
<dbReference type="SUPFAM" id="SSF53335">
    <property type="entry name" value="S-adenosyl-L-methionine-dependent methyltransferases"/>
    <property type="match status" value="1"/>
</dbReference>
<comment type="similarity">
    <text evidence="2">Belongs to the methyltransferase superfamily. L-isoaspartyl/D-aspartyl protein methyltransferase family.</text>
</comment>
<evidence type="ECO:0000256" key="12">
    <source>
        <dbReference type="ARBA" id="ARBA00042126"/>
    </source>
</evidence>
<evidence type="ECO:0000313" key="14">
    <source>
        <dbReference type="WBParaSite" id="MBELARI_LOCUS9929"/>
    </source>
</evidence>
<comment type="subcellular location">
    <subcellularLocation>
        <location evidence="1">Cytoplasm</location>
    </subcellularLocation>
</comment>
<keyword evidence="7" id="KW-0949">S-adenosyl-L-methionine</keyword>
<proteinExistence type="inferred from homology"/>
<evidence type="ECO:0000256" key="9">
    <source>
        <dbReference type="ARBA" id="ARBA00031350"/>
    </source>
</evidence>
<dbReference type="Gene3D" id="3.40.50.150">
    <property type="entry name" value="Vaccinia Virus protein VP39"/>
    <property type="match status" value="1"/>
</dbReference>
<dbReference type="NCBIfam" id="TIGR00080">
    <property type="entry name" value="pimt"/>
    <property type="match status" value="1"/>
</dbReference>
<evidence type="ECO:0000256" key="1">
    <source>
        <dbReference type="ARBA" id="ARBA00004496"/>
    </source>
</evidence>
<sequence>MPLKITQFLFALGFFTLPTKRSFHFAMAWRSSGNTNAELVANLRKSRIFTDDRIEKAMLAVDRGDFTGHLPYQDSPQGIGWNATISAPHMHAAALEGLKDHLKPGARVLDVGSGSGYLTACFARMVAPNGKVIGIEHIDQLADVSKVNIQKHHSDMFTSGLLEIIVGDGRLGHAIPGGYTAIHVGAAAETVPQPLIDQMAPGGRMLIPVGPQHGNQVFLQIDKSSNGQEITKKVIEHVIYVPLTSKSHQIGGS</sequence>
<comment type="catalytic activity">
    <reaction evidence="10">
        <text>[protein]-L-isoaspartate + S-adenosyl-L-methionine = [protein]-L-isoaspartate alpha-methyl ester + S-adenosyl-L-homocysteine</text>
        <dbReference type="Rhea" id="RHEA:12705"/>
        <dbReference type="Rhea" id="RHEA-COMP:12143"/>
        <dbReference type="Rhea" id="RHEA-COMP:12144"/>
        <dbReference type="ChEBI" id="CHEBI:57856"/>
        <dbReference type="ChEBI" id="CHEBI:59789"/>
        <dbReference type="ChEBI" id="CHEBI:90596"/>
        <dbReference type="ChEBI" id="CHEBI:90598"/>
        <dbReference type="EC" id="2.1.1.77"/>
    </reaction>
    <physiologicalReaction direction="left-to-right" evidence="10">
        <dbReference type="Rhea" id="RHEA:12706"/>
    </physiologicalReaction>
</comment>
<evidence type="ECO:0000256" key="3">
    <source>
        <dbReference type="ARBA" id="ARBA00011890"/>
    </source>
</evidence>
<dbReference type="PANTHER" id="PTHR11579">
    <property type="entry name" value="PROTEIN-L-ISOASPARTATE O-METHYLTRANSFERASE"/>
    <property type="match status" value="1"/>
</dbReference>
<dbReference type="EC" id="2.1.1.77" evidence="3"/>
<evidence type="ECO:0000256" key="10">
    <source>
        <dbReference type="ARBA" id="ARBA00035815"/>
    </source>
</evidence>
<dbReference type="CDD" id="cd02440">
    <property type="entry name" value="AdoMet_MTases"/>
    <property type="match status" value="1"/>
</dbReference>
<keyword evidence="13" id="KW-1185">Reference proteome</keyword>
<keyword evidence="5" id="KW-0489">Methyltransferase</keyword>
<dbReference type="GO" id="GO:0004719">
    <property type="term" value="F:protein-L-isoaspartate (D-aspartate) O-methyltransferase activity"/>
    <property type="evidence" value="ECO:0007669"/>
    <property type="project" value="UniProtKB-EC"/>
</dbReference>
<organism evidence="13 14">
    <name type="scientific">Mesorhabditis belari</name>
    <dbReference type="NCBI Taxonomy" id="2138241"/>
    <lineage>
        <taxon>Eukaryota</taxon>
        <taxon>Metazoa</taxon>
        <taxon>Ecdysozoa</taxon>
        <taxon>Nematoda</taxon>
        <taxon>Chromadorea</taxon>
        <taxon>Rhabditida</taxon>
        <taxon>Rhabditina</taxon>
        <taxon>Rhabditomorpha</taxon>
        <taxon>Rhabditoidea</taxon>
        <taxon>Rhabditidae</taxon>
        <taxon>Mesorhabditinae</taxon>
        <taxon>Mesorhabditis</taxon>
    </lineage>
</organism>
<dbReference type="Pfam" id="PF01135">
    <property type="entry name" value="PCMT"/>
    <property type="match status" value="1"/>
</dbReference>
<evidence type="ECO:0000256" key="5">
    <source>
        <dbReference type="ARBA" id="ARBA00022603"/>
    </source>
</evidence>
<reference evidence="14" key="1">
    <citation type="submission" date="2024-02" db="UniProtKB">
        <authorList>
            <consortium name="WormBaseParasite"/>
        </authorList>
    </citation>
    <scope>IDENTIFICATION</scope>
</reference>
<evidence type="ECO:0000256" key="4">
    <source>
        <dbReference type="ARBA" id="ARBA00022490"/>
    </source>
</evidence>
<dbReference type="WBParaSite" id="MBELARI_LOCUS9929">
    <property type="protein sequence ID" value="MBELARI_LOCUS9929"/>
    <property type="gene ID" value="MBELARI_LOCUS9929"/>
</dbReference>
<evidence type="ECO:0000256" key="2">
    <source>
        <dbReference type="ARBA" id="ARBA00005369"/>
    </source>
</evidence>